<dbReference type="Proteomes" id="UP000026960">
    <property type="component" value="Chromosome 4"/>
</dbReference>
<sequence length="97" mass="10386">MGFHLVAIVAARGFLHLFHLSAPLLWPLNLWLPLPRHLPAACAALYGGVVFHAALLRRAYARRGGGGNVWSRSSRGGDGGGGEADELLRQALLSISY</sequence>
<evidence type="ECO:0000256" key="1">
    <source>
        <dbReference type="SAM" id="MobiDB-lite"/>
    </source>
</evidence>
<feature type="transmembrane region" description="Helical" evidence="2">
    <location>
        <begin position="5"/>
        <end position="26"/>
    </location>
</feature>
<dbReference type="PaxDb" id="65489-OBART04G27580.1"/>
<evidence type="ECO:0000256" key="2">
    <source>
        <dbReference type="SAM" id="Phobius"/>
    </source>
</evidence>
<dbReference type="Gramene" id="OBART04G27580.1">
    <property type="protein sequence ID" value="OBART04G27580.1"/>
    <property type="gene ID" value="OBART04G27580"/>
</dbReference>
<dbReference type="AlphaFoldDB" id="A0A0D3G0Z4"/>
<dbReference type="EnsemblPlants" id="OBART04G27580.1">
    <property type="protein sequence ID" value="OBART04G27580.1"/>
    <property type="gene ID" value="OBART04G27580"/>
</dbReference>
<dbReference type="eggNOG" id="ENOG502R73P">
    <property type="taxonomic scope" value="Eukaryota"/>
</dbReference>
<protein>
    <submittedName>
        <fullName evidence="3">Uncharacterized protein</fullName>
    </submittedName>
</protein>
<proteinExistence type="predicted"/>
<keyword evidence="2" id="KW-0812">Transmembrane</keyword>
<keyword evidence="2" id="KW-1133">Transmembrane helix</keyword>
<dbReference type="HOGENOM" id="CLU_2531914_0_0_1"/>
<accession>A0A0D3G0Z4</accession>
<reference evidence="3" key="1">
    <citation type="journal article" date="2009" name="Rice">
        <title>De Novo Next Generation Sequencing of Plant Genomes.</title>
        <authorList>
            <person name="Rounsley S."/>
            <person name="Marri P.R."/>
            <person name="Yu Y."/>
            <person name="He R."/>
            <person name="Sisneros N."/>
            <person name="Goicoechea J.L."/>
            <person name="Lee S.J."/>
            <person name="Angelova A."/>
            <person name="Kudrna D."/>
            <person name="Luo M."/>
            <person name="Affourtit J."/>
            <person name="Desany B."/>
            <person name="Knight J."/>
            <person name="Niazi F."/>
            <person name="Egholm M."/>
            <person name="Wing R.A."/>
        </authorList>
    </citation>
    <scope>NUCLEOTIDE SEQUENCE [LARGE SCALE GENOMIC DNA]</scope>
    <source>
        <strain evidence="3">cv. IRGC 105608</strain>
    </source>
</reference>
<keyword evidence="4" id="KW-1185">Reference proteome</keyword>
<organism evidence="3">
    <name type="scientific">Oryza barthii</name>
    <dbReference type="NCBI Taxonomy" id="65489"/>
    <lineage>
        <taxon>Eukaryota</taxon>
        <taxon>Viridiplantae</taxon>
        <taxon>Streptophyta</taxon>
        <taxon>Embryophyta</taxon>
        <taxon>Tracheophyta</taxon>
        <taxon>Spermatophyta</taxon>
        <taxon>Magnoliopsida</taxon>
        <taxon>Liliopsida</taxon>
        <taxon>Poales</taxon>
        <taxon>Poaceae</taxon>
        <taxon>BOP clade</taxon>
        <taxon>Oryzoideae</taxon>
        <taxon>Oryzeae</taxon>
        <taxon>Oryzinae</taxon>
        <taxon>Oryza</taxon>
    </lineage>
</organism>
<reference evidence="3" key="2">
    <citation type="submission" date="2015-03" db="UniProtKB">
        <authorList>
            <consortium name="EnsemblPlants"/>
        </authorList>
    </citation>
    <scope>IDENTIFICATION</scope>
</reference>
<feature type="region of interest" description="Disordered" evidence="1">
    <location>
        <begin position="64"/>
        <end position="84"/>
    </location>
</feature>
<evidence type="ECO:0000313" key="4">
    <source>
        <dbReference type="Proteomes" id="UP000026960"/>
    </source>
</evidence>
<name>A0A0D3G0Z4_9ORYZ</name>
<evidence type="ECO:0000313" key="3">
    <source>
        <dbReference type="EnsemblPlants" id="OBART04G27580.1"/>
    </source>
</evidence>
<keyword evidence="2" id="KW-0472">Membrane</keyword>
<feature type="transmembrane region" description="Helical" evidence="2">
    <location>
        <begin position="38"/>
        <end position="56"/>
    </location>
</feature>